<gene>
    <name evidence="1" type="ORF">AVEN_36408_1</name>
    <name evidence="2" type="ORF">AVEN_46042_1</name>
    <name evidence="3" type="ORF">AVEN_51561_1</name>
    <name evidence="4" type="ORF">AVEN_55670_1</name>
</gene>
<evidence type="ECO:0000313" key="2">
    <source>
        <dbReference type="EMBL" id="GBM01781.1"/>
    </source>
</evidence>
<keyword evidence="5" id="KW-1185">Reference proteome</keyword>
<comment type="caution">
    <text evidence="3">The sequence shown here is derived from an EMBL/GenBank/DDBJ whole genome shotgun (WGS) entry which is preliminary data.</text>
</comment>
<reference evidence="3 5" key="1">
    <citation type="journal article" date="2019" name="Sci. Rep.">
        <title>Orb-weaving spider Araneus ventricosus genome elucidates the spidroin gene catalogue.</title>
        <authorList>
            <person name="Kono N."/>
            <person name="Nakamura H."/>
            <person name="Ohtoshi R."/>
            <person name="Moran D.A.P."/>
            <person name="Shinohara A."/>
            <person name="Yoshida Y."/>
            <person name="Fujiwara M."/>
            <person name="Mori M."/>
            <person name="Tomita M."/>
            <person name="Arakawa K."/>
        </authorList>
    </citation>
    <scope>NUCLEOTIDE SEQUENCE [LARGE SCALE GENOMIC DNA]</scope>
</reference>
<dbReference type="AlphaFoldDB" id="A0A4Y2CBM1"/>
<evidence type="ECO:0000313" key="3">
    <source>
        <dbReference type="EMBL" id="GBM01791.1"/>
    </source>
</evidence>
<dbReference type="EMBL" id="BGPR01086013">
    <property type="protein sequence ID" value="GBM01777.1"/>
    <property type="molecule type" value="Genomic_DNA"/>
</dbReference>
<proteinExistence type="predicted"/>
<protein>
    <submittedName>
        <fullName evidence="3">Uncharacterized protein</fullName>
    </submittedName>
</protein>
<sequence length="90" mass="10440">MEDIQIPKDTPLSLSIWTTIEDIYIQKNTKALPKHPENDGRYLDPEEYSALLKHQDNNGRYSDSEGYSALPKHPENVGEIFIFRRILRPA</sequence>
<evidence type="ECO:0000313" key="1">
    <source>
        <dbReference type="EMBL" id="GBM01777.1"/>
    </source>
</evidence>
<dbReference type="EMBL" id="BGPR01086017">
    <property type="protein sequence ID" value="GBM01801.1"/>
    <property type="molecule type" value="Genomic_DNA"/>
</dbReference>
<evidence type="ECO:0000313" key="5">
    <source>
        <dbReference type="Proteomes" id="UP000499080"/>
    </source>
</evidence>
<dbReference type="Proteomes" id="UP000499080">
    <property type="component" value="Unassembled WGS sequence"/>
</dbReference>
<dbReference type="EMBL" id="BGPR01086015">
    <property type="protein sequence ID" value="GBM01791.1"/>
    <property type="molecule type" value="Genomic_DNA"/>
</dbReference>
<organism evidence="3 5">
    <name type="scientific">Araneus ventricosus</name>
    <name type="common">Orbweaver spider</name>
    <name type="synonym">Epeira ventricosa</name>
    <dbReference type="NCBI Taxonomy" id="182803"/>
    <lineage>
        <taxon>Eukaryota</taxon>
        <taxon>Metazoa</taxon>
        <taxon>Ecdysozoa</taxon>
        <taxon>Arthropoda</taxon>
        <taxon>Chelicerata</taxon>
        <taxon>Arachnida</taxon>
        <taxon>Araneae</taxon>
        <taxon>Araneomorphae</taxon>
        <taxon>Entelegynae</taxon>
        <taxon>Araneoidea</taxon>
        <taxon>Araneidae</taxon>
        <taxon>Araneus</taxon>
    </lineage>
</organism>
<accession>A0A4Y2CBM1</accession>
<name>A0A4Y2CBM1_ARAVE</name>
<evidence type="ECO:0000313" key="4">
    <source>
        <dbReference type="EMBL" id="GBM01801.1"/>
    </source>
</evidence>
<dbReference type="EMBL" id="BGPR01086014">
    <property type="protein sequence ID" value="GBM01781.1"/>
    <property type="molecule type" value="Genomic_DNA"/>
</dbReference>